<dbReference type="PANTHER" id="PTHR33741:SF1">
    <property type="entry name" value="HPP FAMILY PROTEIN, EXPRESSED"/>
    <property type="match status" value="1"/>
</dbReference>
<dbReference type="Pfam" id="PF04982">
    <property type="entry name" value="TM_HPP"/>
    <property type="match status" value="1"/>
</dbReference>
<dbReference type="AlphaFoldDB" id="A0A6A2ZRW4"/>
<dbReference type="InterPro" id="IPR058581">
    <property type="entry name" value="TM_HPP"/>
</dbReference>
<feature type="transmembrane region" description="Helical" evidence="1">
    <location>
        <begin position="216"/>
        <end position="240"/>
    </location>
</feature>
<protein>
    <submittedName>
        <fullName evidence="3">LRR receptor-like serine/threonine-protein kinase FEI 1-like</fullName>
    </submittedName>
</protein>
<feature type="transmembrane region" description="Helical" evidence="1">
    <location>
        <begin position="119"/>
        <end position="140"/>
    </location>
</feature>
<dbReference type="InterPro" id="IPR007065">
    <property type="entry name" value="HPP"/>
</dbReference>
<sequence>MANHYYHQSNVIAVSTPSTSLNSLSPLLLRGNHSFFRNKKIALERSLVFERKSTGSLRKNRGGEYAVVVASSGNVAASDLWDSWKPQKNSSAPSLSDILWPSAGAFAAMAILGKMDQILAPKGISMTIAPLGAVCAVLFASPSSPAARKYNMFMAQIGCAAIGVAAFTLFGPGWVARSAALAASIAFMIYTRSTHPPAASLPILFIDGVNLHQLSFWYALFPGAAGCIILALIQEVVCYLKDNLKF</sequence>
<dbReference type="EMBL" id="VEPZ02001105">
    <property type="protein sequence ID" value="KAE8694771.1"/>
    <property type="molecule type" value="Genomic_DNA"/>
</dbReference>
<dbReference type="OrthoDB" id="2016548at2759"/>
<comment type="caution">
    <text evidence="3">The sequence shown here is derived from an EMBL/GenBank/DDBJ whole genome shotgun (WGS) entry which is preliminary data.</text>
</comment>
<reference evidence="3" key="1">
    <citation type="submission" date="2019-09" db="EMBL/GenBank/DDBJ databases">
        <title>Draft genome information of white flower Hibiscus syriacus.</title>
        <authorList>
            <person name="Kim Y.-M."/>
        </authorList>
    </citation>
    <scope>NUCLEOTIDE SEQUENCE [LARGE SCALE GENOMIC DNA]</scope>
    <source>
        <strain evidence="3">YM2019G1</strain>
    </source>
</reference>
<keyword evidence="1" id="KW-0812">Transmembrane</keyword>
<evidence type="ECO:0000313" key="3">
    <source>
        <dbReference type="EMBL" id="KAE8694771.1"/>
    </source>
</evidence>
<keyword evidence="1" id="KW-1133">Transmembrane helix</keyword>
<gene>
    <name evidence="3" type="ORF">F3Y22_tig00110775pilonHSYRG00029</name>
</gene>
<proteinExistence type="predicted"/>
<dbReference type="PANTHER" id="PTHR33741">
    <property type="entry name" value="TRANSMEMBRANE PROTEIN DDB_G0269096-RELATED"/>
    <property type="match status" value="1"/>
</dbReference>
<evidence type="ECO:0000313" key="4">
    <source>
        <dbReference type="Proteomes" id="UP000436088"/>
    </source>
</evidence>
<feature type="transmembrane region" description="Helical" evidence="1">
    <location>
        <begin position="152"/>
        <end position="171"/>
    </location>
</feature>
<organism evidence="3 4">
    <name type="scientific">Hibiscus syriacus</name>
    <name type="common">Rose of Sharon</name>
    <dbReference type="NCBI Taxonomy" id="106335"/>
    <lineage>
        <taxon>Eukaryota</taxon>
        <taxon>Viridiplantae</taxon>
        <taxon>Streptophyta</taxon>
        <taxon>Embryophyta</taxon>
        <taxon>Tracheophyta</taxon>
        <taxon>Spermatophyta</taxon>
        <taxon>Magnoliopsida</taxon>
        <taxon>eudicotyledons</taxon>
        <taxon>Gunneridae</taxon>
        <taxon>Pentapetalae</taxon>
        <taxon>rosids</taxon>
        <taxon>malvids</taxon>
        <taxon>Malvales</taxon>
        <taxon>Malvaceae</taxon>
        <taxon>Malvoideae</taxon>
        <taxon>Hibiscus</taxon>
    </lineage>
</organism>
<evidence type="ECO:0000259" key="2">
    <source>
        <dbReference type="Pfam" id="PF04982"/>
    </source>
</evidence>
<accession>A0A6A2ZRW4</accession>
<dbReference type="Proteomes" id="UP000436088">
    <property type="component" value="Unassembled WGS sequence"/>
</dbReference>
<dbReference type="GO" id="GO:0016301">
    <property type="term" value="F:kinase activity"/>
    <property type="evidence" value="ECO:0007669"/>
    <property type="project" value="UniProtKB-KW"/>
</dbReference>
<keyword evidence="1" id="KW-0472">Membrane</keyword>
<name>A0A6A2ZRW4_HIBSY</name>
<feature type="domain" description="HPP transmembrane region" evidence="2">
    <location>
        <begin position="92"/>
        <end position="240"/>
    </location>
</feature>
<keyword evidence="4" id="KW-1185">Reference proteome</keyword>
<evidence type="ECO:0000256" key="1">
    <source>
        <dbReference type="SAM" id="Phobius"/>
    </source>
</evidence>